<sequence length="153" mass="16956">MIRVHQESLTIKAWLEHSQGSHQTEHFPLSHALPTLCLDQRAACVQHNLLRFSFSLSQHRSEAVFAGVQVRHSTDVRWYFNVSKADCQTSDQPHSDPVSNSRCNGAAVFARPLTNLQKYAILGSMTPAPGTAATLTHKSLSATLTMHRFCFGA</sequence>
<accession>A0A0V1DEM4</accession>
<proteinExistence type="predicted"/>
<organism evidence="1 2">
    <name type="scientific">Trichinella britovi</name>
    <name type="common">Parasitic roundworm</name>
    <dbReference type="NCBI Taxonomy" id="45882"/>
    <lineage>
        <taxon>Eukaryota</taxon>
        <taxon>Metazoa</taxon>
        <taxon>Ecdysozoa</taxon>
        <taxon>Nematoda</taxon>
        <taxon>Enoplea</taxon>
        <taxon>Dorylaimia</taxon>
        <taxon>Trichinellida</taxon>
        <taxon>Trichinellidae</taxon>
        <taxon>Trichinella</taxon>
    </lineage>
</organism>
<dbReference type="AlphaFoldDB" id="A0A0V1DEM4"/>
<gene>
    <name evidence="1" type="ORF">T03_13835</name>
</gene>
<dbReference type="Proteomes" id="UP000054653">
    <property type="component" value="Unassembled WGS sequence"/>
</dbReference>
<name>A0A0V1DEM4_TRIBR</name>
<comment type="caution">
    <text evidence="1">The sequence shown here is derived from an EMBL/GenBank/DDBJ whole genome shotgun (WGS) entry which is preliminary data.</text>
</comment>
<protein>
    <submittedName>
        <fullName evidence="1">Uncharacterized protein</fullName>
    </submittedName>
</protein>
<keyword evidence="2" id="KW-1185">Reference proteome</keyword>
<dbReference type="EMBL" id="JYDI01000009">
    <property type="protein sequence ID" value="KRY59893.1"/>
    <property type="molecule type" value="Genomic_DNA"/>
</dbReference>
<evidence type="ECO:0000313" key="2">
    <source>
        <dbReference type="Proteomes" id="UP000054653"/>
    </source>
</evidence>
<evidence type="ECO:0000313" key="1">
    <source>
        <dbReference type="EMBL" id="KRY59893.1"/>
    </source>
</evidence>
<reference evidence="1 2" key="1">
    <citation type="submission" date="2015-01" db="EMBL/GenBank/DDBJ databases">
        <title>Evolution of Trichinella species and genotypes.</title>
        <authorList>
            <person name="Korhonen P.K."/>
            <person name="Edoardo P."/>
            <person name="Giuseppe L.R."/>
            <person name="Gasser R.B."/>
        </authorList>
    </citation>
    <scope>NUCLEOTIDE SEQUENCE [LARGE SCALE GENOMIC DNA]</scope>
    <source>
        <strain evidence="1">ISS120</strain>
    </source>
</reference>